<dbReference type="InterPro" id="IPR011333">
    <property type="entry name" value="SKP1/BTB/POZ_sf"/>
</dbReference>
<evidence type="ECO:0008006" key="3">
    <source>
        <dbReference type="Google" id="ProtNLM"/>
    </source>
</evidence>
<dbReference type="Gene3D" id="3.30.710.10">
    <property type="entry name" value="Potassium Channel Kv1.1, Chain A"/>
    <property type="match status" value="1"/>
</dbReference>
<name>A0A812UUL3_9DINO</name>
<dbReference type="Proteomes" id="UP000601435">
    <property type="component" value="Unassembled WGS sequence"/>
</dbReference>
<reference evidence="1" key="1">
    <citation type="submission" date="2021-02" db="EMBL/GenBank/DDBJ databases">
        <authorList>
            <person name="Dougan E. K."/>
            <person name="Rhodes N."/>
            <person name="Thang M."/>
            <person name="Chan C."/>
        </authorList>
    </citation>
    <scope>NUCLEOTIDE SEQUENCE</scope>
</reference>
<proteinExistence type="predicted"/>
<feature type="non-terminal residue" evidence="1">
    <location>
        <position position="368"/>
    </location>
</feature>
<comment type="caution">
    <text evidence="1">The sequence shown here is derived from an EMBL/GenBank/DDBJ whole genome shotgun (WGS) entry which is preliminary data.</text>
</comment>
<dbReference type="AlphaFoldDB" id="A0A812UUL3"/>
<gene>
    <name evidence="1" type="ORF">SNEC2469_LOCUS17195</name>
</gene>
<dbReference type="EMBL" id="CAJNJA010028348">
    <property type="protein sequence ID" value="CAE7600202.1"/>
    <property type="molecule type" value="Genomic_DNA"/>
</dbReference>
<evidence type="ECO:0000313" key="1">
    <source>
        <dbReference type="EMBL" id="CAE7600202.1"/>
    </source>
</evidence>
<accession>A0A812UUL3</accession>
<dbReference type="OrthoDB" id="429116at2759"/>
<sequence>MAEHGTRRIRLDIGGEEVVVVSPDLFCVAGKNRLSDMTARCDDPFARCDDAQSDWEVFVDYSPEVFVPLLNWLRHFRDSERDEVIDVAVEPRYRPPFIRMMIFLSYGLHFIRLAGIKAGELLDRGYSHEDLLDAGFEDSELPAPVLAEARQRKGSIIPDKLRTKILQVDIGGQKTITVSPDLFGVAGENRLSKLLAGYCDPGPWNVESAPDMKLFVDYSPEVFMPLVDWLRRFRDSQRDRRVCMLVEQPYRAPLIRMMISLSFELWYLRLADIRAVELLERGYGHESLLDAGFQETELPRILDPEDEMPSGDNLELCIGSRNDVSLYSLYPTPGLPEDVLRINIGGQKLVAVSLELLNVAGENKLSVM</sequence>
<protein>
    <recommendedName>
        <fullName evidence="3">Potassium channel tetramerisation-type BTB domain-containing protein</fullName>
    </recommendedName>
</protein>
<evidence type="ECO:0000313" key="2">
    <source>
        <dbReference type="Proteomes" id="UP000601435"/>
    </source>
</evidence>
<organism evidence="1 2">
    <name type="scientific">Symbiodinium necroappetens</name>
    <dbReference type="NCBI Taxonomy" id="1628268"/>
    <lineage>
        <taxon>Eukaryota</taxon>
        <taxon>Sar</taxon>
        <taxon>Alveolata</taxon>
        <taxon>Dinophyceae</taxon>
        <taxon>Suessiales</taxon>
        <taxon>Symbiodiniaceae</taxon>
        <taxon>Symbiodinium</taxon>
    </lineage>
</organism>
<keyword evidence="2" id="KW-1185">Reference proteome</keyword>